<dbReference type="Pfam" id="PF13830">
    <property type="entry name" value="DUF4192"/>
    <property type="match status" value="1"/>
</dbReference>
<proteinExistence type="predicted"/>
<name>A0A1Q9LT63_9PSEU</name>
<dbReference type="RefSeq" id="WP_075973122.1">
    <property type="nucleotide sequence ID" value="NZ_MKQR01000004.1"/>
</dbReference>
<accession>A0A1Q9LT63</accession>
<evidence type="ECO:0008006" key="3">
    <source>
        <dbReference type="Google" id="ProtNLM"/>
    </source>
</evidence>
<dbReference type="STRING" id="1193682.BJP25_07965"/>
<comment type="caution">
    <text evidence="1">The sequence shown here is derived from an EMBL/GenBank/DDBJ whole genome shotgun (WGS) entry which is preliminary data.</text>
</comment>
<dbReference type="AlphaFoldDB" id="A0A1Q9LT63"/>
<evidence type="ECO:0000313" key="1">
    <source>
        <dbReference type="EMBL" id="OLR95216.1"/>
    </source>
</evidence>
<dbReference type="OrthoDB" id="3264463at2"/>
<gene>
    <name evidence="1" type="ORF">BJP25_07965</name>
</gene>
<protein>
    <recommendedName>
        <fullName evidence="3">DUF4192 domain-containing protein</fullName>
    </recommendedName>
</protein>
<reference evidence="1 2" key="1">
    <citation type="submission" date="2016-10" db="EMBL/GenBank/DDBJ databases">
        <title>The Draft Genome Sequence of Actinokineospora bangkokensis 44EHWT reveals the biosynthetic pathway of antifungal compounds Thailandins with unusual extender unit butylmalonyl-CoA.</title>
        <authorList>
            <person name="Greule A."/>
            <person name="Intra B."/>
            <person name="Flemming S."/>
            <person name="Rommel M.G."/>
            <person name="Panbangred W."/>
            <person name="Bechthold A."/>
        </authorList>
    </citation>
    <scope>NUCLEOTIDE SEQUENCE [LARGE SCALE GENOMIC DNA]</scope>
    <source>
        <strain evidence="1 2">44EHW</strain>
    </source>
</reference>
<dbReference type="InterPro" id="IPR025447">
    <property type="entry name" value="DUF4192"/>
</dbReference>
<dbReference type="EMBL" id="MKQR01000004">
    <property type="protein sequence ID" value="OLR95216.1"/>
    <property type="molecule type" value="Genomic_DNA"/>
</dbReference>
<sequence>MTTPLRTNLTIHDGGDLVAAIPNLLGFHPVDSVVLITVDQGEDEASVGSVVRANLPGPPHERDLADHLVDIAVESGATAALVVLLHPEELSHAGFVRTLADGLHAAGVTVPHVLWSTATAAGAPWRCYSDCGCSGAVRDPCSSPLAAAMAVSGAVTYPDRQSMVDTLAPDPEDVLSRRARMVVAVGALAPPDAAVLDATLARFAEAATADPPGPEPELGDRLLATIAHALTDPDIRGHCLGLALGDGARVAERLWTRLTRALPAPHRAAPASFLAVHAYLRGDGALARMALDRARAADPGQQLPEILLACLDRALPPDKLRELLAKAAQR</sequence>
<dbReference type="Proteomes" id="UP000186040">
    <property type="component" value="Unassembled WGS sequence"/>
</dbReference>
<keyword evidence="2" id="KW-1185">Reference proteome</keyword>
<organism evidence="1 2">
    <name type="scientific">Actinokineospora bangkokensis</name>
    <dbReference type="NCBI Taxonomy" id="1193682"/>
    <lineage>
        <taxon>Bacteria</taxon>
        <taxon>Bacillati</taxon>
        <taxon>Actinomycetota</taxon>
        <taxon>Actinomycetes</taxon>
        <taxon>Pseudonocardiales</taxon>
        <taxon>Pseudonocardiaceae</taxon>
        <taxon>Actinokineospora</taxon>
    </lineage>
</organism>
<evidence type="ECO:0000313" key="2">
    <source>
        <dbReference type="Proteomes" id="UP000186040"/>
    </source>
</evidence>